<feature type="chain" id="PRO_5041455281" evidence="3">
    <location>
        <begin position="18"/>
        <end position="380"/>
    </location>
</feature>
<dbReference type="EMBL" id="JAPDRK010000029">
    <property type="protein sequence ID" value="KAJ9602101.1"/>
    <property type="molecule type" value="Genomic_DNA"/>
</dbReference>
<evidence type="ECO:0000256" key="3">
    <source>
        <dbReference type="SAM" id="SignalP"/>
    </source>
</evidence>
<dbReference type="PANTHER" id="PTHR16861:SF4">
    <property type="entry name" value="SH3 DOMAIN PROTEIN (AFU_ORTHOLOGUE AFUA_1G13610)"/>
    <property type="match status" value="1"/>
</dbReference>
<evidence type="ECO:0000313" key="5">
    <source>
        <dbReference type="Proteomes" id="UP001172673"/>
    </source>
</evidence>
<keyword evidence="2" id="KW-1133">Transmembrane helix</keyword>
<dbReference type="AlphaFoldDB" id="A0AA38U7V7"/>
<feature type="transmembrane region" description="Helical" evidence="2">
    <location>
        <begin position="245"/>
        <end position="269"/>
    </location>
</feature>
<dbReference type="Proteomes" id="UP001172673">
    <property type="component" value="Unassembled WGS sequence"/>
</dbReference>
<feature type="region of interest" description="Disordered" evidence="1">
    <location>
        <begin position="181"/>
        <end position="221"/>
    </location>
</feature>
<evidence type="ECO:0000313" key="4">
    <source>
        <dbReference type="EMBL" id="KAJ9602101.1"/>
    </source>
</evidence>
<organism evidence="4 5">
    <name type="scientific">Cladophialophora chaetospira</name>
    <dbReference type="NCBI Taxonomy" id="386627"/>
    <lineage>
        <taxon>Eukaryota</taxon>
        <taxon>Fungi</taxon>
        <taxon>Dikarya</taxon>
        <taxon>Ascomycota</taxon>
        <taxon>Pezizomycotina</taxon>
        <taxon>Eurotiomycetes</taxon>
        <taxon>Chaetothyriomycetidae</taxon>
        <taxon>Chaetothyriales</taxon>
        <taxon>Herpotrichiellaceae</taxon>
        <taxon>Cladophialophora</taxon>
    </lineage>
</organism>
<name>A0AA38U7V7_9EURO</name>
<comment type="caution">
    <text evidence="4">The sequence shown here is derived from an EMBL/GenBank/DDBJ whole genome shotgun (WGS) entry which is preliminary data.</text>
</comment>
<feature type="signal peptide" evidence="3">
    <location>
        <begin position="1"/>
        <end position="17"/>
    </location>
</feature>
<gene>
    <name evidence="4" type="ORF">H2200_013461</name>
</gene>
<keyword evidence="2" id="KW-0812">Transmembrane</keyword>
<accession>A0AA38U7V7</accession>
<feature type="region of interest" description="Disordered" evidence="1">
    <location>
        <begin position="278"/>
        <end position="350"/>
    </location>
</feature>
<reference evidence="4" key="1">
    <citation type="submission" date="2022-10" db="EMBL/GenBank/DDBJ databases">
        <title>Culturing micro-colonial fungi from biological soil crusts in the Mojave desert and describing Neophaeococcomyces mojavensis, and introducing the new genera and species Taxawa tesnikishii.</title>
        <authorList>
            <person name="Kurbessoian T."/>
            <person name="Stajich J.E."/>
        </authorList>
    </citation>
    <scope>NUCLEOTIDE SEQUENCE</scope>
    <source>
        <strain evidence="4">TK_41</strain>
    </source>
</reference>
<sequence>MGTSALLALLLSVVVQSAMEDYDPDISNGTCYYSNGNEANSRYLPCGNAALGHKTCCESLDKYGVTYLAGCTDQSYDDAACPTKIGPDGNLQMQEQQWVGLVYCNGTSNEWVACDEREVNSDTVTTPSYCWCPDDDSRTAAFSASSVLKDLMALPATAGLNVSWEDADAWTSEHTLASSLNSASSTGASGGGSLPSTSSSLSSPTPTSQGTSSSSAPSTSVPTFAAPVATSASTHDSGMSTGAKAGIAVGAIVGAAILGFLAWLFYACLRRRSQEHLAKAEEPPPMQEPTLPHVDRDPINPEMRSPAWSGHKSELPADESMTSMSASPTPGYHEYAHQRPDSMTRSEVEGSVVKMSPTRPMQDGGLVVPGQKGTFYEMAG</sequence>
<protein>
    <submittedName>
        <fullName evidence="4">Uncharacterized protein</fullName>
    </submittedName>
</protein>
<feature type="compositionally biased region" description="Basic and acidic residues" evidence="1">
    <location>
        <begin position="334"/>
        <end position="348"/>
    </location>
</feature>
<feature type="compositionally biased region" description="Low complexity" evidence="1">
    <location>
        <begin position="194"/>
        <end position="220"/>
    </location>
</feature>
<dbReference type="PANTHER" id="PTHR16861">
    <property type="entry name" value="GLYCOPROTEIN 38"/>
    <property type="match status" value="1"/>
</dbReference>
<proteinExistence type="predicted"/>
<evidence type="ECO:0000256" key="2">
    <source>
        <dbReference type="SAM" id="Phobius"/>
    </source>
</evidence>
<keyword evidence="5" id="KW-1185">Reference proteome</keyword>
<keyword evidence="3" id="KW-0732">Signal</keyword>
<keyword evidence="2" id="KW-0472">Membrane</keyword>
<evidence type="ECO:0000256" key="1">
    <source>
        <dbReference type="SAM" id="MobiDB-lite"/>
    </source>
</evidence>